<evidence type="ECO:0000313" key="1">
    <source>
        <dbReference type="EMBL" id="KAK5599461.1"/>
    </source>
</evidence>
<dbReference type="EMBL" id="JAHHUM010002936">
    <property type="protein sequence ID" value="KAK5599461.1"/>
    <property type="molecule type" value="Genomic_DNA"/>
</dbReference>
<name>A0AAV9QPQ4_9TELE</name>
<organism evidence="1 2">
    <name type="scientific">Crenichthys baileyi</name>
    <name type="common">White River springfish</name>
    <dbReference type="NCBI Taxonomy" id="28760"/>
    <lineage>
        <taxon>Eukaryota</taxon>
        <taxon>Metazoa</taxon>
        <taxon>Chordata</taxon>
        <taxon>Craniata</taxon>
        <taxon>Vertebrata</taxon>
        <taxon>Euteleostomi</taxon>
        <taxon>Actinopterygii</taxon>
        <taxon>Neopterygii</taxon>
        <taxon>Teleostei</taxon>
        <taxon>Neoteleostei</taxon>
        <taxon>Acanthomorphata</taxon>
        <taxon>Ovalentaria</taxon>
        <taxon>Atherinomorphae</taxon>
        <taxon>Cyprinodontiformes</taxon>
        <taxon>Goodeidae</taxon>
        <taxon>Crenichthys</taxon>
    </lineage>
</organism>
<evidence type="ECO:0000313" key="2">
    <source>
        <dbReference type="Proteomes" id="UP001311232"/>
    </source>
</evidence>
<dbReference type="Proteomes" id="UP001311232">
    <property type="component" value="Unassembled WGS sequence"/>
</dbReference>
<reference evidence="1 2" key="1">
    <citation type="submission" date="2021-06" db="EMBL/GenBank/DDBJ databases">
        <authorList>
            <person name="Palmer J.M."/>
        </authorList>
    </citation>
    <scope>NUCLEOTIDE SEQUENCE [LARGE SCALE GENOMIC DNA]</scope>
    <source>
        <strain evidence="1 2">MEX-2019</strain>
        <tissue evidence="1">Muscle</tissue>
    </source>
</reference>
<protein>
    <submittedName>
        <fullName evidence="1">Uncharacterized protein</fullName>
    </submittedName>
</protein>
<proteinExistence type="predicted"/>
<accession>A0AAV9QPQ4</accession>
<dbReference type="AlphaFoldDB" id="A0AAV9QPQ4"/>
<comment type="caution">
    <text evidence="1">The sequence shown here is derived from an EMBL/GenBank/DDBJ whole genome shotgun (WGS) entry which is preliminary data.</text>
</comment>
<keyword evidence="2" id="KW-1185">Reference proteome</keyword>
<sequence>MRLIHAACREPHSARPAAGLLSEREARAPDLISVFGEALLRAAVPRSSSCAAASQRVRTRSPPSLTRMDVLVIGELICGDMQAVPPGPLGHFSLILLFCHPSLSKSNARRHPLLSLLLEKAQVDVNGGICEL</sequence>
<gene>
    <name evidence="1" type="ORF">CRENBAI_020772</name>
</gene>